<organism evidence="2 3">
    <name type="scientific">Reticulomyxa filosa</name>
    <dbReference type="NCBI Taxonomy" id="46433"/>
    <lineage>
        <taxon>Eukaryota</taxon>
        <taxon>Sar</taxon>
        <taxon>Rhizaria</taxon>
        <taxon>Retaria</taxon>
        <taxon>Foraminifera</taxon>
        <taxon>Monothalamids</taxon>
        <taxon>Reticulomyxidae</taxon>
        <taxon>Reticulomyxa</taxon>
    </lineage>
</organism>
<name>X6NJ79_RETFI</name>
<proteinExistence type="predicted"/>
<evidence type="ECO:0000256" key="1">
    <source>
        <dbReference type="SAM" id="MobiDB-lite"/>
    </source>
</evidence>
<dbReference type="AlphaFoldDB" id="X6NJ79"/>
<reference evidence="2 3" key="1">
    <citation type="journal article" date="2013" name="Curr. Biol.">
        <title>The Genome of the Foraminiferan Reticulomyxa filosa.</title>
        <authorList>
            <person name="Glockner G."/>
            <person name="Hulsmann N."/>
            <person name="Schleicher M."/>
            <person name="Noegel A.A."/>
            <person name="Eichinger L."/>
            <person name="Gallinger C."/>
            <person name="Pawlowski J."/>
            <person name="Sierra R."/>
            <person name="Euteneuer U."/>
            <person name="Pillet L."/>
            <person name="Moustafa A."/>
            <person name="Platzer M."/>
            <person name="Groth M."/>
            <person name="Szafranski K."/>
            <person name="Schliwa M."/>
        </authorList>
    </citation>
    <scope>NUCLEOTIDE SEQUENCE [LARGE SCALE GENOMIC DNA]</scope>
</reference>
<comment type="caution">
    <text evidence="2">The sequence shown here is derived from an EMBL/GenBank/DDBJ whole genome shotgun (WGS) entry which is preliminary data.</text>
</comment>
<sequence length="254" mass="29135">MCKKSETVATLDVFGGILPKEFKCNLNETMSYLVVDSVDSNHGSNGNPLGLISTQGKGEDGCNVSTRKQYNFYSPRYLHDRILRIVDESYQFYPTTQPPLSFPDSMRTWAKEDQKKDNEQENEKDNDNAETEKDKAAKQIKVLCFIKKEKEKVKTKPDRSIKIIRSKDDVFWNLAAYFQLFDLPFGFLFGGQKEFEQGLTYVQSNDKTGVRANSTDVPTVAKEYLLAALPHHIWCIAHRKAKEEDDEMIKQVNN</sequence>
<evidence type="ECO:0000313" key="3">
    <source>
        <dbReference type="Proteomes" id="UP000023152"/>
    </source>
</evidence>
<keyword evidence="3" id="KW-1185">Reference proteome</keyword>
<dbReference type="EMBL" id="ASPP01008581">
    <property type="protein sequence ID" value="ETO25377.1"/>
    <property type="molecule type" value="Genomic_DNA"/>
</dbReference>
<accession>X6NJ79</accession>
<feature type="region of interest" description="Disordered" evidence="1">
    <location>
        <begin position="97"/>
        <end position="133"/>
    </location>
</feature>
<evidence type="ECO:0000313" key="2">
    <source>
        <dbReference type="EMBL" id="ETO25377.1"/>
    </source>
</evidence>
<feature type="compositionally biased region" description="Basic and acidic residues" evidence="1">
    <location>
        <begin position="109"/>
        <end position="133"/>
    </location>
</feature>
<gene>
    <name evidence="2" type="ORF">RFI_11760</name>
</gene>
<dbReference type="Proteomes" id="UP000023152">
    <property type="component" value="Unassembled WGS sequence"/>
</dbReference>
<protein>
    <submittedName>
        <fullName evidence="2">Uncharacterized protein</fullName>
    </submittedName>
</protein>